<proteinExistence type="predicted"/>
<dbReference type="EMBL" id="QWGE01000005">
    <property type="protein sequence ID" value="RIJ34246.1"/>
    <property type="molecule type" value="Genomic_DNA"/>
</dbReference>
<accession>A0A399RRA3</accession>
<dbReference type="PROSITE" id="PS51257">
    <property type="entry name" value="PROKAR_LIPOPROTEIN"/>
    <property type="match status" value="1"/>
</dbReference>
<protein>
    <submittedName>
        <fullName evidence="2">Uncharacterized protein</fullName>
    </submittedName>
</protein>
<name>A0A399RRA3_9BACT</name>
<sequence>MKPLKTMLALAMLSFTACQSTTRPENEANENMKTKATLHWSGEIAADGCGFEVEIEGKRYLPENEDAIPAAFKASETSEIQLEYEALPEPIDRRCGMLPEPRVMPAIHVIKVEAI</sequence>
<feature type="chain" id="PRO_5017240835" evidence="1">
    <location>
        <begin position="20"/>
        <end position="115"/>
    </location>
</feature>
<feature type="signal peptide" evidence="1">
    <location>
        <begin position="1"/>
        <end position="19"/>
    </location>
</feature>
<dbReference type="RefSeq" id="WP_119433106.1">
    <property type="nucleotide sequence ID" value="NZ_QWGE01000005.1"/>
</dbReference>
<reference evidence="3" key="1">
    <citation type="submission" date="2018-08" db="EMBL/GenBank/DDBJ databases">
        <title>Mucilaginibacter sp. MYSH2.</title>
        <authorList>
            <person name="Seo T."/>
        </authorList>
    </citation>
    <scope>NUCLEOTIDE SEQUENCE [LARGE SCALE GENOMIC DNA]</scope>
    <source>
        <strain evidence="3">KIRAN</strain>
    </source>
</reference>
<gene>
    <name evidence="2" type="ORF">D1627_15060</name>
</gene>
<keyword evidence="3" id="KW-1185">Reference proteome</keyword>
<dbReference type="AlphaFoldDB" id="A0A399RRA3"/>
<dbReference type="OrthoDB" id="852937at2"/>
<evidence type="ECO:0000313" key="2">
    <source>
        <dbReference type="EMBL" id="RIJ34246.1"/>
    </source>
</evidence>
<dbReference type="Proteomes" id="UP000266005">
    <property type="component" value="Unassembled WGS sequence"/>
</dbReference>
<keyword evidence="1" id="KW-0732">Signal</keyword>
<comment type="caution">
    <text evidence="2">The sequence shown here is derived from an EMBL/GenBank/DDBJ whole genome shotgun (WGS) entry which is preliminary data.</text>
</comment>
<evidence type="ECO:0000256" key="1">
    <source>
        <dbReference type="SAM" id="SignalP"/>
    </source>
</evidence>
<evidence type="ECO:0000313" key="3">
    <source>
        <dbReference type="Proteomes" id="UP000266005"/>
    </source>
</evidence>
<organism evidence="2 3">
    <name type="scientific">Pontibacter oryzae</name>
    <dbReference type="NCBI Taxonomy" id="2304593"/>
    <lineage>
        <taxon>Bacteria</taxon>
        <taxon>Pseudomonadati</taxon>
        <taxon>Bacteroidota</taxon>
        <taxon>Cytophagia</taxon>
        <taxon>Cytophagales</taxon>
        <taxon>Hymenobacteraceae</taxon>
        <taxon>Pontibacter</taxon>
    </lineage>
</organism>